<dbReference type="SUPFAM" id="SSF52540">
    <property type="entry name" value="P-loop containing nucleoside triphosphate hydrolases"/>
    <property type="match status" value="1"/>
</dbReference>
<dbReference type="Gene3D" id="3.40.50.300">
    <property type="entry name" value="P-loop containing nucleotide triphosphate hydrolases"/>
    <property type="match status" value="1"/>
</dbReference>
<dbReference type="PANTHER" id="PTHR30050:SF5">
    <property type="entry name" value="DNAA REGULATORY INACTIVATOR HDA"/>
    <property type="match status" value="1"/>
</dbReference>
<dbReference type="PANTHER" id="PTHR30050">
    <property type="entry name" value="CHROMOSOMAL REPLICATION INITIATOR PROTEIN DNAA"/>
    <property type="match status" value="1"/>
</dbReference>
<accession>A0A1G5NIA8</accession>
<name>A0A1G5NIA8_AFIMA</name>
<evidence type="ECO:0000313" key="3">
    <source>
        <dbReference type="Proteomes" id="UP000199347"/>
    </source>
</evidence>
<dbReference type="Gene3D" id="1.10.8.60">
    <property type="match status" value="1"/>
</dbReference>
<evidence type="ECO:0000313" key="2">
    <source>
        <dbReference type="EMBL" id="SCZ37137.1"/>
    </source>
</evidence>
<organism evidence="2 3">
    <name type="scientific">Afifella marina DSM 2698</name>
    <dbReference type="NCBI Taxonomy" id="1120955"/>
    <lineage>
        <taxon>Bacteria</taxon>
        <taxon>Pseudomonadati</taxon>
        <taxon>Pseudomonadota</taxon>
        <taxon>Alphaproteobacteria</taxon>
        <taxon>Hyphomicrobiales</taxon>
        <taxon>Afifellaceae</taxon>
        <taxon>Afifella</taxon>
    </lineage>
</organism>
<dbReference type="EMBL" id="FMVW01000004">
    <property type="protein sequence ID" value="SCZ37137.1"/>
    <property type="molecule type" value="Genomic_DNA"/>
</dbReference>
<dbReference type="RefSeq" id="WP_092812356.1">
    <property type="nucleotide sequence ID" value="NZ_FMVW01000004.1"/>
</dbReference>
<keyword evidence="3" id="KW-1185">Reference proteome</keyword>
<dbReference type="Proteomes" id="UP000199347">
    <property type="component" value="Unassembled WGS sequence"/>
</dbReference>
<dbReference type="AlphaFoldDB" id="A0A1G5NIA8"/>
<dbReference type="GO" id="GO:0003688">
    <property type="term" value="F:DNA replication origin binding"/>
    <property type="evidence" value="ECO:0007669"/>
    <property type="project" value="TreeGrafter"/>
</dbReference>
<feature type="domain" description="Hda lid" evidence="1">
    <location>
        <begin position="162"/>
        <end position="217"/>
    </location>
</feature>
<dbReference type="OrthoDB" id="7390113at2"/>
<dbReference type="Pfam" id="PF22688">
    <property type="entry name" value="Hda_lid"/>
    <property type="match status" value="1"/>
</dbReference>
<protein>
    <submittedName>
        <fullName evidence="2">AAA domain-containing protein</fullName>
    </submittedName>
</protein>
<dbReference type="InterPro" id="IPR027417">
    <property type="entry name" value="P-loop_NTPase"/>
</dbReference>
<reference evidence="2 3" key="1">
    <citation type="submission" date="2016-10" db="EMBL/GenBank/DDBJ databases">
        <authorList>
            <person name="de Groot N.N."/>
        </authorList>
    </citation>
    <scope>NUCLEOTIDE SEQUENCE [LARGE SCALE GENOMIC DNA]</scope>
    <source>
        <strain evidence="2 3">DSM 2698</strain>
    </source>
</reference>
<dbReference type="GO" id="GO:0006270">
    <property type="term" value="P:DNA replication initiation"/>
    <property type="evidence" value="ECO:0007669"/>
    <property type="project" value="TreeGrafter"/>
</dbReference>
<evidence type="ECO:0000259" key="1">
    <source>
        <dbReference type="Pfam" id="PF22688"/>
    </source>
</evidence>
<sequence length="227" mass="25121">MSSQRQIPIPLAHEAAYDSDSYLVTEANRAAYEVIMSWPNWSAPVVLLCGPEGSGKTHLASLWAERAGAVVVAGATLEEREVGGPGQPVLVEDVAADEVPERALFHLINRAREEGFTILITAREPLARWQLSLKDLISRLRLAIPISIDRPDEPLLRQVLVKLFSDRQLSVERNVIDYMVVRMERSLREAQALVAAIDEEALSEGRRITRPLVAQVLASRENQAIGS</sequence>
<gene>
    <name evidence="2" type="ORF">SAMN03080610_02103</name>
</gene>
<dbReference type="GO" id="GO:0005886">
    <property type="term" value="C:plasma membrane"/>
    <property type="evidence" value="ECO:0007669"/>
    <property type="project" value="TreeGrafter"/>
</dbReference>
<dbReference type="STRING" id="1120955.SAMN03080610_02103"/>
<dbReference type="Pfam" id="PF13671">
    <property type="entry name" value="AAA_33"/>
    <property type="match status" value="1"/>
</dbReference>
<dbReference type="InterPro" id="IPR055199">
    <property type="entry name" value="Hda_lid"/>
</dbReference>
<proteinExistence type="predicted"/>